<dbReference type="AlphaFoldDB" id="A0AA38T1K4"/>
<name>A0AA38T1K4_9ASTR</name>
<reference evidence="1" key="1">
    <citation type="submission" date="2023-03" db="EMBL/GenBank/DDBJ databases">
        <title>Chromosome-scale reference genome and RAD-based genetic map of yellow starthistle (Centaurea solstitialis) reveal putative structural variation and QTLs associated with invader traits.</title>
        <authorList>
            <person name="Reatini B."/>
            <person name="Cang F.A."/>
            <person name="Jiang Q."/>
            <person name="Mckibben M.T.W."/>
            <person name="Barker M.S."/>
            <person name="Rieseberg L.H."/>
            <person name="Dlugosch K.M."/>
        </authorList>
    </citation>
    <scope>NUCLEOTIDE SEQUENCE</scope>
    <source>
        <strain evidence="1">CAN-66</strain>
        <tissue evidence="1">Leaf</tissue>
    </source>
</reference>
<evidence type="ECO:0000313" key="1">
    <source>
        <dbReference type="EMBL" id="KAJ9546761.1"/>
    </source>
</evidence>
<keyword evidence="2" id="KW-1185">Reference proteome</keyword>
<evidence type="ECO:0000313" key="2">
    <source>
        <dbReference type="Proteomes" id="UP001172457"/>
    </source>
</evidence>
<gene>
    <name evidence="1" type="ORF">OSB04_019304</name>
</gene>
<comment type="caution">
    <text evidence="1">The sequence shown here is derived from an EMBL/GenBank/DDBJ whole genome shotgun (WGS) entry which is preliminary data.</text>
</comment>
<accession>A0AA38T1K4</accession>
<organism evidence="1 2">
    <name type="scientific">Centaurea solstitialis</name>
    <name type="common">yellow star-thistle</name>
    <dbReference type="NCBI Taxonomy" id="347529"/>
    <lineage>
        <taxon>Eukaryota</taxon>
        <taxon>Viridiplantae</taxon>
        <taxon>Streptophyta</taxon>
        <taxon>Embryophyta</taxon>
        <taxon>Tracheophyta</taxon>
        <taxon>Spermatophyta</taxon>
        <taxon>Magnoliopsida</taxon>
        <taxon>eudicotyledons</taxon>
        <taxon>Gunneridae</taxon>
        <taxon>Pentapetalae</taxon>
        <taxon>asterids</taxon>
        <taxon>campanulids</taxon>
        <taxon>Asterales</taxon>
        <taxon>Asteraceae</taxon>
        <taxon>Carduoideae</taxon>
        <taxon>Cardueae</taxon>
        <taxon>Centaureinae</taxon>
        <taxon>Centaurea</taxon>
    </lineage>
</organism>
<sequence length="166" mass="19369">MNRTSTKSFLNTTPQEAFSRHKPTIGHLRTFGCITHSHIPIQKRNKLDDISEILFYKVINEGQVQGKTSINKKTDIYLNTKMIVFLIEKVGGYKEYFWDHKTSIEKLKVLVPFANDPRSQFQRSFNSSKHQPLFEFFFNQIHRLNDLRLPVVVLHLPNLVGKQSTP</sequence>
<dbReference type="Proteomes" id="UP001172457">
    <property type="component" value="Chromosome 5"/>
</dbReference>
<dbReference type="EMBL" id="JARYMX010000005">
    <property type="protein sequence ID" value="KAJ9546761.1"/>
    <property type="molecule type" value="Genomic_DNA"/>
</dbReference>
<protein>
    <submittedName>
        <fullName evidence="1">Uncharacterized protein</fullName>
    </submittedName>
</protein>
<proteinExistence type="predicted"/>